<keyword evidence="4" id="KW-0723">Serine/threonine-protein kinase</keyword>
<feature type="compositionally biased region" description="Acidic residues" evidence="14">
    <location>
        <begin position="797"/>
        <end position="833"/>
    </location>
</feature>
<dbReference type="EMBL" id="JAGTTL010000012">
    <property type="protein sequence ID" value="KAK6315255.1"/>
    <property type="molecule type" value="Genomic_DNA"/>
</dbReference>
<evidence type="ECO:0000256" key="1">
    <source>
        <dbReference type="ARBA" id="ARBA00001946"/>
    </source>
</evidence>
<feature type="compositionally biased region" description="Basic and acidic residues" evidence="14">
    <location>
        <begin position="576"/>
        <end position="597"/>
    </location>
</feature>
<comment type="catalytic activity">
    <reaction evidence="11">
        <text>L-threonyl-[protein] + ATP = O-phospho-L-threonyl-[protein] + ADP + H(+)</text>
        <dbReference type="Rhea" id="RHEA:46608"/>
        <dbReference type="Rhea" id="RHEA-COMP:11060"/>
        <dbReference type="Rhea" id="RHEA-COMP:11605"/>
        <dbReference type="ChEBI" id="CHEBI:15378"/>
        <dbReference type="ChEBI" id="CHEBI:30013"/>
        <dbReference type="ChEBI" id="CHEBI:30616"/>
        <dbReference type="ChEBI" id="CHEBI:61977"/>
        <dbReference type="ChEBI" id="CHEBI:456216"/>
        <dbReference type="EC" id="2.7.11.1"/>
    </reaction>
</comment>
<comment type="catalytic activity">
    <reaction evidence="12">
        <text>L-seryl-[protein] + ATP = O-phospho-L-seryl-[protein] + ADP + H(+)</text>
        <dbReference type="Rhea" id="RHEA:17989"/>
        <dbReference type="Rhea" id="RHEA-COMP:9863"/>
        <dbReference type="Rhea" id="RHEA-COMP:11604"/>
        <dbReference type="ChEBI" id="CHEBI:15378"/>
        <dbReference type="ChEBI" id="CHEBI:29999"/>
        <dbReference type="ChEBI" id="CHEBI:30616"/>
        <dbReference type="ChEBI" id="CHEBI:83421"/>
        <dbReference type="ChEBI" id="CHEBI:456216"/>
        <dbReference type="EC" id="2.7.11.1"/>
    </reaction>
</comment>
<feature type="compositionally biased region" description="Basic and acidic residues" evidence="14">
    <location>
        <begin position="649"/>
        <end position="665"/>
    </location>
</feature>
<keyword evidence="10" id="KW-0460">Magnesium</keyword>
<accession>A0AAN8LN53</accession>
<feature type="region of interest" description="Disordered" evidence="14">
    <location>
        <begin position="351"/>
        <end position="386"/>
    </location>
</feature>
<evidence type="ECO:0000256" key="6">
    <source>
        <dbReference type="ARBA" id="ARBA00022723"/>
    </source>
</evidence>
<dbReference type="Gene3D" id="3.30.200.20">
    <property type="entry name" value="Phosphorylase Kinase, domain 1"/>
    <property type="match status" value="1"/>
</dbReference>
<dbReference type="EC" id="2.7.11.1" evidence="3"/>
<evidence type="ECO:0000256" key="11">
    <source>
        <dbReference type="ARBA" id="ARBA00047899"/>
    </source>
</evidence>
<dbReference type="AlphaFoldDB" id="A0AAN8LN53"/>
<dbReference type="Proteomes" id="UP001356427">
    <property type="component" value="Unassembled WGS sequence"/>
</dbReference>
<keyword evidence="8" id="KW-0418">Kinase</keyword>
<dbReference type="SMART" id="SM00220">
    <property type="entry name" value="S_TKc"/>
    <property type="match status" value="1"/>
</dbReference>
<dbReference type="InterPro" id="IPR008271">
    <property type="entry name" value="Ser/Thr_kinase_AS"/>
</dbReference>
<feature type="compositionally biased region" description="Polar residues" evidence="14">
    <location>
        <begin position="890"/>
        <end position="904"/>
    </location>
</feature>
<evidence type="ECO:0000256" key="5">
    <source>
        <dbReference type="ARBA" id="ARBA00022679"/>
    </source>
</evidence>
<feature type="region of interest" description="Disordered" evidence="14">
    <location>
        <begin position="641"/>
        <end position="713"/>
    </location>
</feature>
<proteinExistence type="inferred from homology"/>
<feature type="compositionally biased region" description="Basic and acidic residues" evidence="14">
    <location>
        <begin position="608"/>
        <end position="618"/>
    </location>
</feature>
<dbReference type="SUPFAM" id="SSF56112">
    <property type="entry name" value="Protein kinase-like (PK-like)"/>
    <property type="match status" value="1"/>
</dbReference>
<dbReference type="PANTHER" id="PTHR44899:SF1">
    <property type="entry name" value="SERINE_THREONINE-PROTEIN KINASE NEK5"/>
    <property type="match status" value="1"/>
</dbReference>
<feature type="region of interest" description="Disordered" evidence="14">
    <location>
        <begin position="885"/>
        <end position="943"/>
    </location>
</feature>
<evidence type="ECO:0000259" key="15">
    <source>
        <dbReference type="PROSITE" id="PS50011"/>
    </source>
</evidence>
<feature type="region of interest" description="Disordered" evidence="14">
    <location>
        <begin position="771"/>
        <end position="836"/>
    </location>
</feature>
<feature type="region of interest" description="Disordered" evidence="14">
    <location>
        <begin position="559"/>
        <end position="598"/>
    </location>
</feature>
<evidence type="ECO:0000256" key="10">
    <source>
        <dbReference type="ARBA" id="ARBA00022842"/>
    </source>
</evidence>
<sequence>MTSLSTYFSDSFNSVEKHTSPHSVPTNVHLKGNVSSWCGVMNQYEVVHQIGEGAFGKAFLARDRDRDGGGESQCVVKEINLRKMSPMEKEASKKEVMLLAKMKHPNIVTFFKSFQESTSLYIVMEYCDGGDLMKKISMQRGVMFTEEQIVDWFVQICLGLKHIHDRKVLHRDIKAQNIFLTKKGMKAKLGDFGIARMLNNTMELARTCVGTPYYLSPEICDNRPYNNKTDIWSLGCVLYELCTLRHPFEGNSLRQLVVKICRGRYNPVSTRYSYDLRLLVTQLFKVSPRDRPSVNSVLKRPFLEKRISKHLDSQVIEEEFSHTVLHRKRAAGPLPRVRAIPVQITEIVPKARVSERPPPRSKPGPSVKKLPPKPEWKPPTRVMPQHKPFHPRAAEVRVPVARQYGQQDPRWDGQAEVNPYDHYHAQLDAIQRRYSPLPPHPPLPSCHPPVVHERPVERYDDRENRPEPYQLVAAARNEYLQRRQEANQYKLRAEKQLGLRPSTADAERYRQPEQDQGVGRPAHPHTPHDRRQDGQQEYLRNLQHIRQQYYNEMRDIRMRADAEPQPQVKPGTYLVEKPRHIEPPTHSGDQDRDRPQPDQDIEGALRQIRQENRLERRELQKKHKAKKAIMFEIKLNDERIQEDEEKEKEEEKRDEERTVEDKKEDEQEEEDPLNQTLSFQAGEELRHRDWSRAGLGAGQDEGMPRSEVRKGWGQAAPQTLLDALAEMDVSSMCSTMAVPELGDAADLEGKAIGVRRQWGEGPPNTLLHALGQAELTSTMDSVTPEPLTEKEGAEAEEKAEEDEDSDVEMDEERLEPRSDDDDTNFEESEDELREEVAESMMNLFIMEDGESVKEEGGEKVVTDGVVGEIELDSQEPVDLQQIHPVIEPTGDTSIEGNPSQTQAQGAGCETRAEKPRDAQAQTEDCEANKKQQPENECSNYSLL</sequence>
<dbReference type="InterPro" id="IPR000719">
    <property type="entry name" value="Prot_kinase_dom"/>
</dbReference>
<evidence type="ECO:0000256" key="12">
    <source>
        <dbReference type="ARBA" id="ARBA00048679"/>
    </source>
</evidence>
<comment type="similarity">
    <text evidence="2">Belongs to the protein kinase superfamily. NEK Ser/Thr protein kinase family. NIMA subfamily.</text>
</comment>
<gene>
    <name evidence="16" type="ORF">J4Q44_G00147840</name>
</gene>
<keyword evidence="7 13" id="KW-0547">Nucleotide-binding</keyword>
<comment type="caution">
    <text evidence="16">The sequence shown here is derived from an EMBL/GenBank/DDBJ whole genome shotgun (WGS) entry which is preliminary data.</text>
</comment>
<feature type="compositionally biased region" description="Basic and acidic residues" evidence="14">
    <location>
        <begin position="787"/>
        <end position="796"/>
    </location>
</feature>
<dbReference type="PROSITE" id="PS00108">
    <property type="entry name" value="PROTEIN_KINASE_ST"/>
    <property type="match status" value="1"/>
</dbReference>
<evidence type="ECO:0000256" key="14">
    <source>
        <dbReference type="SAM" id="MobiDB-lite"/>
    </source>
</evidence>
<organism evidence="16 17">
    <name type="scientific">Coregonus suidteri</name>
    <dbReference type="NCBI Taxonomy" id="861788"/>
    <lineage>
        <taxon>Eukaryota</taxon>
        <taxon>Metazoa</taxon>
        <taxon>Chordata</taxon>
        <taxon>Craniata</taxon>
        <taxon>Vertebrata</taxon>
        <taxon>Euteleostomi</taxon>
        <taxon>Actinopterygii</taxon>
        <taxon>Neopterygii</taxon>
        <taxon>Teleostei</taxon>
        <taxon>Protacanthopterygii</taxon>
        <taxon>Salmoniformes</taxon>
        <taxon>Salmonidae</taxon>
        <taxon>Coregoninae</taxon>
        <taxon>Coregonus</taxon>
    </lineage>
</organism>
<feature type="region of interest" description="Disordered" evidence="14">
    <location>
        <begin position="491"/>
        <end position="534"/>
    </location>
</feature>
<keyword evidence="17" id="KW-1185">Reference proteome</keyword>
<dbReference type="GO" id="GO:0004674">
    <property type="term" value="F:protein serine/threonine kinase activity"/>
    <property type="evidence" value="ECO:0007669"/>
    <property type="project" value="UniProtKB-KW"/>
</dbReference>
<evidence type="ECO:0000256" key="8">
    <source>
        <dbReference type="ARBA" id="ARBA00022777"/>
    </source>
</evidence>
<dbReference type="GO" id="GO:0046872">
    <property type="term" value="F:metal ion binding"/>
    <property type="evidence" value="ECO:0007669"/>
    <property type="project" value="UniProtKB-KW"/>
</dbReference>
<feature type="domain" description="Protein kinase" evidence="15">
    <location>
        <begin position="44"/>
        <end position="303"/>
    </location>
</feature>
<dbReference type="PROSITE" id="PS00107">
    <property type="entry name" value="PROTEIN_KINASE_ATP"/>
    <property type="match status" value="1"/>
</dbReference>
<protein>
    <recommendedName>
        <fullName evidence="3">non-specific serine/threonine protein kinase</fullName>
        <ecNumber evidence="3">2.7.11.1</ecNumber>
    </recommendedName>
</protein>
<feature type="region of interest" description="Disordered" evidence="14">
    <location>
        <begin position="606"/>
        <end position="625"/>
    </location>
</feature>
<reference evidence="16 17" key="1">
    <citation type="submission" date="2021-04" db="EMBL/GenBank/DDBJ databases">
        <authorList>
            <person name="De Guttry C."/>
            <person name="Zahm M."/>
            <person name="Klopp C."/>
            <person name="Cabau C."/>
            <person name="Louis A."/>
            <person name="Berthelot C."/>
            <person name="Parey E."/>
            <person name="Roest Crollius H."/>
            <person name="Montfort J."/>
            <person name="Robinson-Rechavi M."/>
            <person name="Bucao C."/>
            <person name="Bouchez O."/>
            <person name="Gislard M."/>
            <person name="Lluch J."/>
            <person name="Milhes M."/>
            <person name="Lampietro C."/>
            <person name="Lopez Roques C."/>
            <person name="Donnadieu C."/>
            <person name="Braasch I."/>
            <person name="Desvignes T."/>
            <person name="Postlethwait J."/>
            <person name="Bobe J."/>
            <person name="Wedekind C."/>
            <person name="Guiguen Y."/>
        </authorList>
    </citation>
    <scope>NUCLEOTIDE SEQUENCE [LARGE SCALE GENOMIC DNA]</scope>
    <source>
        <strain evidence="16">Cs_M1</strain>
        <tissue evidence="16">Blood</tissue>
    </source>
</reference>
<dbReference type="PROSITE" id="PS50011">
    <property type="entry name" value="PROTEIN_KINASE_DOM"/>
    <property type="match status" value="1"/>
</dbReference>
<evidence type="ECO:0000313" key="17">
    <source>
        <dbReference type="Proteomes" id="UP001356427"/>
    </source>
</evidence>
<evidence type="ECO:0000256" key="9">
    <source>
        <dbReference type="ARBA" id="ARBA00022840"/>
    </source>
</evidence>
<dbReference type="FunFam" id="3.30.200.20:FF:000097">
    <property type="entry name" value="Probable serine/threonine-protein kinase nek1"/>
    <property type="match status" value="1"/>
</dbReference>
<keyword evidence="9 13" id="KW-0067">ATP-binding</keyword>
<evidence type="ECO:0000313" key="16">
    <source>
        <dbReference type="EMBL" id="KAK6315255.1"/>
    </source>
</evidence>
<dbReference type="FunFam" id="1.10.510.10:FF:000172">
    <property type="entry name" value="serine/threonine-protein kinase Nek1 isoform X1"/>
    <property type="match status" value="1"/>
</dbReference>
<keyword evidence="6" id="KW-0479">Metal-binding</keyword>
<dbReference type="PANTHER" id="PTHR44899">
    <property type="entry name" value="CAMK FAMILY PROTEIN KINASE"/>
    <property type="match status" value="1"/>
</dbReference>
<evidence type="ECO:0000256" key="7">
    <source>
        <dbReference type="ARBA" id="ARBA00022741"/>
    </source>
</evidence>
<evidence type="ECO:0000256" key="13">
    <source>
        <dbReference type="PROSITE-ProRule" id="PRU10141"/>
    </source>
</evidence>
<comment type="cofactor">
    <cofactor evidence="1">
        <name>Mg(2+)</name>
        <dbReference type="ChEBI" id="CHEBI:18420"/>
    </cofactor>
</comment>
<dbReference type="InterPro" id="IPR017441">
    <property type="entry name" value="Protein_kinase_ATP_BS"/>
</dbReference>
<feature type="binding site" evidence="13">
    <location>
        <position position="77"/>
    </location>
    <ligand>
        <name>ATP</name>
        <dbReference type="ChEBI" id="CHEBI:30616"/>
    </ligand>
</feature>
<evidence type="ECO:0000256" key="2">
    <source>
        <dbReference type="ARBA" id="ARBA00010886"/>
    </source>
</evidence>
<dbReference type="GO" id="GO:0005524">
    <property type="term" value="F:ATP binding"/>
    <property type="evidence" value="ECO:0007669"/>
    <property type="project" value="UniProtKB-UniRule"/>
</dbReference>
<evidence type="ECO:0000256" key="4">
    <source>
        <dbReference type="ARBA" id="ARBA00022527"/>
    </source>
</evidence>
<dbReference type="Pfam" id="PF00069">
    <property type="entry name" value="Pkinase"/>
    <property type="match status" value="1"/>
</dbReference>
<dbReference type="InterPro" id="IPR011009">
    <property type="entry name" value="Kinase-like_dom_sf"/>
</dbReference>
<dbReference type="InterPro" id="IPR051131">
    <property type="entry name" value="NEK_Ser/Thr_kinase_NIMA"/>
</dbReference>
<feature type="compositionally biased region" description="Polar residues" evidence="14">
    <location>
        <begin position="934"/>
        <end position="943"/>
    </location>
</feature>
<evidence type="ECO:0000256" key="3">
    <source>
        <dbReference type="ARBA" id="ARBA00012513"/>
    </source>
</evidence>
<name>A0AAN8LN53_9TELE</name>
<dbReference type="Gene3D" id="1.10.510.10">
    <property type="entry name" value="Transferase(Phosphotransferase) domain 1"/>
    <property type="match status" value="1"/>
</dbReference>
<keyword evidence="5" id="KW-0808">Transferase</keyword>